<dbReference type="Pfam" id="PF00535">
    <property type="entry name" value="Glycos_transf_2"/>
    <property type="match status" value="1"/>
</dbReference>
<dbReference type="AlphaFoldDB" id="A0A1I7CMU7"/>
<proteinExistence type="predicted"/>
<name>A0A1I7CMU7_9HYPH</name>
<sequence>MKISIITAVLNRHETIADAILSTQAQTWSDREHVIQDGGSTDGTLNILRSLADDHTCLRSESDKGIYDAINRGISRSSSDVVGLMHSDDVFAHNRVLEKVADAMSDPEIDGVYGDLEYVSASNPHQVIRYWKSGHYDQARLKYGWMPPHPTVYLRRSVFERWGLYDTRFRISADYDAMLRYLVQGGIKLAYIPEVLVKMRVGGESNRSLGRILLKSREDMIAIQRNSVGGVGTLLSKNFSKVEQLMHRRRTTFPLPHEEICA</sequence>
<dbReference type="Gene3D" id="3.90.550.10">
    <property type="entry name" value="Spore Coat Polysaccharide Biosynthesis Protein SpsA, Chain A"/>
    <property type="match status" value="1"/>
</dbReference>
<dbReference type="EMBL" id="FPBD01000006">
    <property type="protein sequence ID" value="SFU00752.1"/>
    <property type="molecule type" value="Genomic_DNA"/>
</dbReference>
<organism evidence="2 3">
    <name type="scientific">Pseudovibrio denitrificans</name>
    <dbReference type="NCBI Taxonomy" id="258256"/>
    <lineage>
        <taxon>Bacteria</taxon>
        <taxon>Pseudomonadati</taxon>
        <taxon>Pseudomonadota</taxon>
        <taxon>Alphaproteobacteria</taxon>
        <taxon>Hyphomicrobiales</taxon>
        <taxon>Stappiaceae</taxon>
        <taxon>Pseudovibrio</taxon>
    </lineage>
</organism>
<evidence type="ECO:0000313" key="2">
    <source>
        <dbReference type="EMBL" id="SFU00752.1"/>
    </source>
</evidence>
<dbReference type="SUPFAM" id="SSF53448">
    <property type="entry name" value="Nucleotide-diphospho-sugar transferases"/>
    <property type="match status" value="1"/>
</dbReference>
<dbReference type="InterPro" id="IPR050834">
    <property type="entry name" value="Glycosyltransf_2"/>
</dbReference>
<gene>
    <name evidence="2" type="ORF">SAMN05444141_106166</name>
</gene>
<dbReference type="InterPro" id="IPR001173">
    <property type="entry name" value="Glyco_trans_2-like"/>
</dbReference>
<feature type="domain" description="Glycosyltransferase 2-like" evidence="1">
    <location>
        <begin position="4"/>
        <end position="144"/>
    </location>
</feature>
<keyword evidence="2" id="KW-0808">Transferase</keyword>
<dbReference type="Proteomes" id="UP000183371">
    <property type="component" value="Unassembled WGS sequence"/>
</dbReference>
<evidence type="ECO:0000259" key="1">
    <source>
        <dbReference type="Pfam" id="PF00535"/>
    </source>
</evidence>
<dbReference type="CDD" id="cd06433">
    <property type="entry name" value="GT_2_WfgS_like"/>
    <property type="match status" value="1"/>
</dbReference>
<dbReference type="InterPro" id="IPR029044">
    <property type="entry name" value="Nucleotide-diphossugar_trans"/>
</dbReference>
<protein>
    <submittedName>
        <fullName evidence="2">Glycosyltransferase</fullName>
    </submittedName>
</protein>
<dbReference type="GO" id="GO:0016740">
    <property type="term" value="F:transferase activity"/>
    <property type="evidence" value="ECO:0007669"/>
    <property type="project" value="UniProtKB-KW"/>
</dbReference>
<keyword evidence="3" id="KW-1185">Reference proteome</keyword>
<reference evidence="3" key="1">
    <citation type="submission" date="2016-10" db="EMBL/GenBank/DDBJ databases">
        <authorList>
            <person name="Varghese N."/>
            <person name="Submissions S."/>
        </authorList>
    </citation>
    <scope>NUCLEOTIDE SEQUENCE [LARGE SCALE GENOMIC DNA]</scope>
    <source>
        <strain evidence="3">DSM 17465</strain>
    </source>
</reference>
<accession>A0A1I7CMU7</accession>
<dbReference type="PANTHER" id="PTHR43685:SF2">
    <property type="entry name" value="GLYCOSYLTRANSFERASE 2-LIKE DOMAIN-CONTAINING PROTEIN"/>
    <property type="match status" value="1"/>
</dbReference>
<dbReference type="RefSeq" id="WP_054784275.1">
    <property type="nucleotide sequence ID" value="NZ_FPBD01000006.1"/>
</dbReference>
<dbReference type="PANTHER" id="PTHR43685">
    <property type="entry name" value="GLYCOSYLTRANSFERASE"/>
    <property type="match status" value="1"/>
</dbReference>
<evidence type="ECO:0000313" key="3">
    <source>
        <dbReference type="Proteomes" id="UP000183371"/>
    </source>
</evidence>